<dbReference type="AlphaFoldDB" id="A0A372NV40"/>
<sequence length="101" mass="11398">MKVAKFFICVMAIVMAGMLIRHKVSIHQELNLGFKGVVQKVTYSENKGTPTITVNNINYSLHNSIDFRHMIDVGDTISKEKGVVLYKLIKKGTDKVLLFND</sequence>
<gene>
    <name evidence="1" type="ORF">D0C36_15560</name>
</gene>
<evidence type="ECO:0000313" key="2">
    <source>
        <dbReference type="Proteomes" id="UP000264217"/>
    </source>
</evidence>
<protein>
    <submittedName>
        <fullName evidence="1">Uncharacterized protein</fullName>
    </submittedName>
</protein>
<comment type="caution">
    <text evidence="1">The sequence shown here is derived from an EMBL/GenBank/DDBJ whole genome shotgun (WGS) entry which is preliminary data.</text>
</comment>
<reference evidence="1 2" key="1">
    <citation type="submission" date="2018-08" db="EMBL/GenBank/DDBJ databases">
        <title>Mucilaginibacter sp. MYSH2.</title>
        <authorList>
            <person name="Seo T."/>
        </authorList>
    </citation>
    <scope>NUCLEOTIDE SEQUENCE [LARGE SCALE GENOMIC DNA]</scope>
    <source>
        <strain evidence="1 2">MYSH2</strain>
    </source>
</reference>
<organism evidence="1 2">
    <name type="scientific">Mucilaginibacter conchicola</name>
    <dbReference type="NCBI Taxonomy" id="2303333"/>
    <lineage>
        <taxon>Bacteria</taxon>
        <taxon>Pseudomonadati</taxon>
        <taxon>Bacteroidota</taxon>
        <taxon>Sphingobacteriia</taxon>
        <taxon>Sphingobacteriales</taxon>
        <taxon>Sphingobacteriaceae</taxon>
        <taxon>Mucilaginibacter</taxon>
    </lineage>
</organism>
<evidence type="ECO:0000313" key="1">
    <source>
        <dbReference type="EMBL" id="RFZ92811.1"/>
    </source>
</evidence>
<dbReference type="EMBL" id="QWDC01000002">
    <property type="protein sequence ID" value="RFZ92811.1"/>
    <property type="molecule type" value="Genomic_DNA"/>
</dbReference>
<dbReference type="Proteomes" id="UP000264217">
    <property type="component" value="Unassembled WGS sequence"/>
</dbReference>
<name>A0A372NV40_9SPHI</name>
<accession>A0A372NV40</accession>
<proteinExistence type="predicted"/>
<keyword evidence="2" id="KW-1185">Reference proteome</keyword>